<dbReference type="EMBL" id="CP017717">
    <property type="protein sequence ID" value="AQZ69998.1"/>
    <property type="molecule type" value="Genomic_DNA"/>
</dbReference>
<dbReference type="Proteomes" id="UP000190797">
    <property type="component" value="Chromosome"/>
</dbReference>
<dbReference type="KEGG" id="noa:BKM31_58715"/>
<sequence>MEAARLPNDVGVIVGDDIATAFAEAVAGTASTTGTFPACPPEPFTGRFRCERRRPLRSLW</sequence>
<protein>
    <submittedName>
        <fullName evidence="1">Uncharacterized protein</fullName>
    </submittedName>
</protein>
<evidence type="ECO:0000313" key="1">
    <source>
        <dbReference type="EMBL" id="AQZ69998.1"/>
    </source>
</evidence>
<organism evidence="1 2">
    <name type="scientific">[Actinomadura] parvosata subsp. kistnae</name>
    <dbReference type="NCBI Taxonomy" id="1909395"/>
    <lineage>
        <taxon>Bacteria</taxon>
        <taxon>Bacillati</taxon>
        <taxon>Actinomycetota</taxon>
        <taxon>Actinomycetes</taxon>
        <taxon>Streptosporangiales</taxon>
        <taxon>Streptosporangiaceae</taxon>
        <taxon>Nonomuraea</taxon>
    </lineage>
</organism>
<keyword evidence="2" id="KW-1185">Reference proteome</keyword>
<dbReference type="AlphaFoldDB" id="A0A1V0AIE8"/>
<name>A0A1V0AIE8_9ACTN</name>
<evidence type="ECO:0000313" key="2">
    <source>
        <dbReference type="Proteomes" id="UP000190797"/>
    </source>
</evidence>
<accession>A0A1V0AIE8</accession>
<proteinExistence type="predicted"/>
<reference evidence="2" key="1">
    <citation type="journal article" date="2017" name="Med. Chem. Commun.">
        <title>Nonomuraea sp. ATCC 55076 harbours the largest actinomycete chromosome to date and the kistamicin biosynthetic gene cluster.</title>
        <authorList>
            <person name="Nazari B."/>
            <person name="Forneris C.C."/>
            <person name="Gibson M.I."/>
            <person name="Moon K."/>
            <person name="Schramma K.R."/>
            <person name="Seyedsayamdost M.R."/>
        </authorList>
    </citation>
    <scope>NUCLEOTIDE SEQUENCE [LARGE SCALE GENOMIC DNA]</scope>
    <source>
        <strain evidence="2">ATCC 55076</strain>
    </source>
</reference>
<gene>
    <name evidence="1" type="ORF">BKM31_58715</name>
</gene>